<sequence length="84" mass="9143">MANIRTFALLLIVMMIINCTMVDARYHEGSISRSKRLFGCAKVHKSCTGLFSKSCCSGTVCNTTIGKCVPKGNPISWLGDRNGK</sequence>
<accession>A0A814FWC9</accession>
<organism evidence="2 5">
    <name type="scientific">Adineta steineri</name>
    <dbReference type="NCBI Taxonomy" id="433720"/>
    <lineage>
        <taxon>Eukaryota</taxon>
        <taxon>Metazoa</taxon>
        <taxon>Spiralia</taxon>
        <taxon>Gnathifera</taxon>
        <taxon>Rotifera</taxon>
        <taxon>Eurotatoria</taxon>
        <taxon>Bdelloidea</taxon>
        <taxon>Adinetida</taxon>
        <taxon>Adinetidae</taxon>
        <taxon>Adineta</taxon>
    </lineage>
</organism>
<evidence type="ECO:0000313" key="4">
    <source>
        <dbReference type="EMBL" id="CAF3530476.1"/>
    </source>
</evidence>
<comment type="caution">
    <text evidence="2">The sequence shown here is derived from an EMBL/GenBank/DDBJ whole genome shotgun (WGS) entry which is preliminary data.</text>
</comment>
<keyword evidence="1" id="KW-0472">Membrane</keyword>
<dbReference type="Proteomes" id="UP000663891">
    <property type="component" value="Unassembled WGS sequence"/>
</dbReference>
<dbReference type="OrthoDB" id="9994703at2759"/>
<dbReference type="Proteomes" id="UP000663881">
    <property type="component" value="Unassembled WGS sequence"/>
</dbReference>
<dbReference type="Proteomes" id="UP000663845">
    <property type="component" value="Unassembled WGS sequence"/>
</dbReference>
<dbReference type="AlphaFoldDB" id="A0A814FWC9"/>
<protein>
    <submittedName>
        <fullName evidence="2">Uncharacterized protein</fullName>
    </submittedName>
</protein>
<dbReference type="EMBL" id="CAJOAY010000089">
    <property type="protein sequence ID" value="CAF3530476.1"/>
    <property type="molecule type" value="Genomic_DNA"/>
</dbReference>
<keyword evidence="1" id="KW-1133">Transmembrane helix</keyword>
<evidence type="ECO:0000313" key="3">
    <source>
        <dbReference type="EMBL" id="CAF1010434.1"/>
    </source>
</evidence>
<evidence type="ECO:0000313" key="2">
    <source>
        <dbReference type="EMBL" id="CAF0985805.1"/>
    </source>
</evidence>
<feature type="transmembrane region" description="Helical" evidence="1">
    <location>
        <begin position="6"/>
        <end position="26"/>
    </location>
</feature>
<gene>
    <name evidence="2" type="ORF">JYZ213_LOCUS15182</name>
    <name evidence="4" type="ORF">OKA104_LOCUS3077</name>
    <name evidence="3" type="ORF">VCS650_LOCUS15234</name>
</gene>
<proteinExistence type="predicted"/>
<dbReference type="EMBL" id="CAJNOG010000130">
    <property type="protein sequence ID" value="CAF0985805.1"/>
    <property type="molecule type" value="Genomic_DNA"/>
</dbReference>
<evidence type="ECO:0000313" key="5">
    <source>
        <dbReference type="Proteomes" id="UP000663845"/>
    </source>
</evidence>
<evidence type="ECO:0000256" key="1">
    <source>
        <dbReference type="SAM" id="Phobius"/>
    </source>
</evidence>
<reference evidence="2" key="1">
    <citation type="submission" date="2021-02" db="EMBL/GenBank/DDBJ databases">
        <authorList>
            <person name="Nowell W R."/>
        </authorList>
    </citation>
    <scope>NUCLEOTIDE SEQUENCE</scope>
</reference>
<dbReference type="EMBL" id="CAJNON010000131">
    <property type="protein sequence ID" value="CAF1010434.1"/>
    <property type="molecule type" value="Genomic_DNA"/>
</dbReference>
<keyword evidence="1" id="KW-0812">Transmembrane</keyword>
<name>A0A814FWC9_9BILA</name>